<reference evidence="3" key="1">
    <citation type="journal article" date="2020" name="Stud. Mycol.">
        <title>101 Dothideomycetes genomes: a test case for predicting lifestyles and emergence of pathogens.</title>
        <authorList>
            <person name="Haridas S."/>
            <person name="Albert R."/>
            <person name="Binder M."/>
            <person name="Bloem J."/>
            <person name="Labutti K."/>
            <person name="Salamov A."/>
            <person name="Andreopoulos B."/>
            <person name="Baker S."/>
            <person name="Barry K."/>
            <person name="Bills G."/>
            <person name="Bluhm B."/>
            <person name="Cannon C."/>
            <person name="Castanera R."/>
            <person name="Culley D."/>
            <person name="Daum C."/>
            <person name="Ezra D."/>
            <person name="Gonzalez J."/>
            <person name="Henrissat B."/>
            <person name="Kuo A."/>
            <person name="Liang C."/>
            <person name="Lipzen A."/>
            <person name="Lutzoni F."/>
            <person name="Magnuson J."/>
            <person name="Mondo S."/>
            <person name="Nolan M."/>
            <person name="Ohm R."/>
            <person name="Pangilinan J."/>
            <person name="Park H.-J."/>
            <person name="Ramirez L."/>
            <person name="Alfaro M."/>
            <person name="Sun H."/>
            <person name="Tritt A."/>
            <person name="Yoshinaga Y."/>
            <person name="Zwiers L.-H."/>
            <person name="Turgeon B."/>
            <person name="Goodwin S."/>
            <person name="Spatafora J."/>
            <person name="Crous P."/>
            <person name="Grigoriev I."/>
        </authorList>
    </citation>
    <scope>NUCLEOTIDE SEQUENCE</scope>
    <source>
        <strain evidence="3">CBS 109.77</strain>
    </source>
</reference>
<dbReference type="PANTHER" id="PTHR10622">
    <property type="entry name" value="HET DOMAIN-CONTAINING PROTEIN"/>
    <property type="match status" value="1"/>
</dbReference>
<proteinExistence type="predicted"/>
<sequence>MRLINCSTLELEEFFGSQIPPYSILSHTWETHEISHQDYYPLEELQQKKGSEKILKTCEVVLRHGHRYVWIDTCCIDKRSSAELTEAINSMYKWYSMAQRCYIYLSDHDSEDEISEFGRSRWFTRCWTLQEMIAPTYAYFFDKNWKYIGTKCQLSKAIMAVTGIDEATLTNFDDGVKISVARKMSWAAGRESTREEDQAYSLFGIFNVNLPLLYGEGPRAFTRLQEAIIKETNDLSLFAWQSDPRQETENQRGILARSPNEFARAGNIISGHLPIYNPEFTLTNIGLKIEANMRSGPGRFWFLPLNCYQEKQAAQIRVLYNFSIDH</sequence>
<name>A0A6A6WR31_9PLEO</name>
<dbReference type="PANTHER" id="PTHR10622:SF12">
    <property type="entry name" value="HET DOMAIN-CONTAINING PROTEIN"/>
    <property type="match status" value="1"/>
</dbReference>
<keyword evidence="4" id="KW-1185">Reference proteome</keyword>
<evidence type="ECO:0000313" key="3">
    <source>
        <dbReference type="EMBL" id="KAF2786559.1"/>
    </source>
</evidence>
<organism evidence="3 4">
    <name type="scientific">Melanomma pulvis-pyrius CBS 109.77</name>
    <dbReference type="NCBI Taxonomy" id="1314802"/>
    <lineage>
        <taxon>Eukaryota</taxon>
        <taxon>Fungi</taxon>
        <taxon>Dikarya</taxon>
        <taxon>Ascomycota</taxon>
        <taxon>Pezizomycotina</taxon>
        <taxon>Dothideomycetes</taxon>
        <taxon>Pleosporomycetidae</taxon>
        <taxon>Pleosporales</taxon>
        <taxon>Melanommataceae</taxon>
        <taxon>Melanomma</taxon>
    </lineage>
</organism>
<protein>
    <submittedName>
        <fullName evidence="3">HET-domain-containing protein</fullName>
    </submittedName>
</protein>
<accession>A0A6A6WR31</accession>
<dbReference type="OrthoDB" id="20872at2759"/>
<dbReference type="Pfam" id="PF06985">
    <property type="entry name" value="HET"/>
    <property type="match status" value="1"/>
</dbReference>
<dbReference type="Pfam" id="PF26640">
    <property type="entry name" value="DUF8212"/>
    <property type="match status" value="1"/>
</dbReference>
<gene>
    <name evidence="3" type="ORF">K505DRAFT_354398</name>
</gene>
<dbReference type="Proteomes" id="UP000799757">
    <property type="component" value="Unassembled WGS sequence"/>
</dbReference>
<feature type="domain" description="DUF8212" evidence="2">
    <location>
        <begin position="219"/>
        <end position="245"/>
    </location>
</feature>
<evidence type="ECO:0000259" key="2">
    <source>
        <dbReference type="Pfam" id="PF26640"/>
    </source>
</evidence>
<dbReference type="InterPro" id="IPR010730">
    <property type="entry name" value="HET"/>
</dbReference>
<dbReference type="InterPro" id="IPR058525">
    <property type="entry name" value="DUF8212"/>
</dbReference>
<evidence type="ECO:0000259" key="1">
    <source>
        <dbReference type="Pfam" id="PF06985"/>
    </source>
</evidence>
<dbReference type="EMBL" id="MU002443">
    <property type="protein sequence ID" value="KAF2786559.1"/>
    <property type="molecule type" value="Genomic_DNA"/>
</dbReference>
<feature type="domain" description="Heterokaryon incompatibility" evidence="1">
    <location>
        <begin position="22"/>
        <end position="112"/>
    </location>
</feature>
<dbReference type="AlphaFoldDB" id="A0A6A6WR31"/>
<evidence type="ECO:0000313" key="4">
    <source>
        <dbReference type="Proteomes" id="UP000799757"/>
    </source>
</evidence>